<keyword evidence="2" id="KW-1185">Reference proteome</keyword>
<dbReference type="Pfam" id="PF19859">
    <property type="entry name" value="DUF6333"/>
    <property type="match status" value="1"/>
</dbReference>
<dbReference type="OrthoDB" id="3698245at2"/>
<proteinExistence type="predicted"/>
<evidence type="ECO:0000313" key="2">
    <source>
        <dbReference type="Proteomes" id="UP000598297"/>
    </source>
</evidence>
<dbReference type="AlphaFoldDB" id="A0A964UQX8"/>
<evidence type="ECO:0000313" key="1">
    <source>
        <dbReference type="EMBL" id="NBE52408.1"/>
    </source>
</evidence>
<organism evidence="1 2">
    <name type="scientific">Streptomyces boluensis</name>
    <dbReference type="NCBI Taxonomy" id="1775135"/>
    <lineage>
        <taxon>Bacteria</taxon>
        <taxon>Bacillati</taxon>
        <taxon>Actinomycetota</taxon>
        <taxon>Actinomycetes</taxon>
        <taxon>Kitasatosporales</taxon>
        <taxon>Streptomycetaceae</taxon>
        <taxon>Streptomyces</taxon>
    </lineage>
</organism>
<name>A0A964UQX8_9ACTN</name>
<dbReference type="Proteomes" id="UP000598297">
    <property type="component" value="Unassembled WGS sequence"/>
</dbReference>
<gene>
    <name evidence="1" type="ORF">GUY60_13425</name>
</gene>
<protein>
    <submittedName>
        <fullName evidence="1">Uncharacterized protein</fullName>
    </submittedName>
</protein>
<sequence length="242" mass="26376">MTDTDHWTSAPDRIAQGSLGLCHLSVFQAPFNIDARDLPPQDTERARAFVESFASVEEVLEELGPRSVQTALSSSVRSDLDIVHATAWGGMLAIADPAFADDGTGMPLLSSAERLRERFPDARIVGRVTCYGADHGGAEHTEDVVWLPDGAMFHACGRPGEEPFAVTGDPHAVVASLNLPGWALHNADIDLRAKPNEIEWFRVAGLALGRSDPWGWEELRATAFRVRHSASAVRSMEDLYFS</sequence>
<dbReference type="EMBL" id="JAAAHS010000082">
    <property type="protein sequence ID" value="NBE52408.1"/>
    <property type="molecule type" value="Genomic_DNA"/>
</dbReference>
<reference evidence="1" key="1">
    <citation type="submission" date="2020-01" db="EMBL/GenBank/DDBJ databases">
        <title>Whole-genome analyses of novel actinobacteria.</title>
        <authorList>
            <person name="Sahin N."/>
        </authorList>
    </citation>
    <scope>NUCLEOTIDE SEQUENCE</scope>
    <source>
        <strain evidence="1">YC537</strain>
    </source>
</reference>
<dbReference type="RefSeq" id="WP_161697312.1">
    <property type="nucleotide sequence ID" value="NZ_JAAAHS010000082.1"/>
</dbReference>
<comment type="caution">
    <text evidence="1">The sequence shown here is derived from an EMBL/GenBank/DDBJ whole genome shotgun (WGS) entry which is preliminary data.</text>
</comment>
<accession>A0A964UQX8</accession>